<feature type="region of interest" description="Disordered" evidence="1">
    <location>
        <begin position="51"/>
        <end position="79"/>
    </location>
</feature>
<proteinExistence type="predicted"/>
<feature type="compositionally biased region" description="Basic and acidic residues" evidence="1">
    <location>
        <begin position="103"/>
        <end position="112"/>
    </location>
</feature>
<dbReference type="VEuPathDB" id="CryptoDB:Cvel_5188"/>
<feature type="compositionally biased region" description="Low complexity" evidence="1">
    <location>
        <begin position="113"/>
        <end position="124"/>
    </location>
</feature>
<organism evidence="2">
    <name type="scientific">Chromera velia CCMP2878</name>
    <dbReference type="NCBI Taxonomy" id="1169474"/>
    <lineage>
        <taxon>Eukaryota</taxon>
        <taxon>Sar</taxon>
        <taxon>Alveolata</taxon>
        <taxon>Colpodellida</taxon>
        <taxon>Chromeraceae</taxon>
        <taxon>Chromera</taxon>
    </lineage>
</organism>
<evidence type="ECO:0000313" key="2">
    <source>
        <dbReference type="EMBL" id="CEM34053.1"/>
    </source>
</evidence>
<sequence>MEYWTVSQGVAVRNGHMCRECKSYIFKGSSVIVRDGRKIRLFYHPQCFSGEADPRTQTHSSFQKFKGVTSEKAPLEKGRGKWSTTYGYNDAAGGLTGGPLQNHTEKAGRETSKTVFTVSSTSPT</sequence>
<name>A0A0G4GTW4_9ALVE</name>
<gene>
    <name evidence="2" type="ORF">Cvel_5188</name>
</gene>
<protein>
    <recommendedName>
        <fullName evidence="3">PARP-type domain-containing protein</fullName>
    </recommendedName>
</protein>
<dbReference type="AlphaFoldDB" id="A0A0G4GTW4"/>
<evidence type="ECO:0000256" key="1">
    <source>
        <dbReference type="SAM" id="MobiDB-lite"/>
    </source>
</evidence>
<evidence type="ECO:0008006" key="3">
    <source>
        <dbReference type="Google" id="ProtNLM"/>
    </source>
</evidence>
<dbReference type="EMBL" id="CDMZ01001535">
    <property type="protein sequence ID" value="CEM34053.1"/>
    <property type="molecule type" value="Genomic_DNA"/>
</dbReference>
<accession>A0A0G4GTW4</accession>
<reference evidence="2" key="1">
    <citation type="submission" date="2014-11" db="EMBL/GenBank/DDBJ databases">
        <authorList>
            <person name="Otto D Thomas"/>
            <person name="Naeem Raeece"/>
        </authorList>
    </citation>
    <scope>NUCLEOTIDE SEQUENCE</scope>
</reference>
<feature type="region of interest" description="Disordered" evidence="1">
    <location>
        <begin position="93"/>
        <end position="124"/>
    </location>
</feature>